<reference evidence="2 3" key="1">
    <citation type="submission" date="2020-03" db="EMBL/GenBank/DDBJ databases">
        <authorList>
            <person name="Picone N."/>
        </authorList>
    </citation>
    <scope>NUCLEOTIDE SEQUENCE [LARGE SCALE GENOMIC DNA]</scope>
    <source>
        <strain evidence="2">NSCAC1</strain>
    </source>
</reference>
<evidence type="ECO:0000313" key="2">
    <source>
        <dbReference type="EMBL" id="CAB1274275.1"/>
    </source>
</evidence>
<dbReference type="Gene3D" id="2.30.30.220">
    <property type="entry name" value="SspB-like"/>
    <property type="match status" value="1"/>
</dbReference>
<dbReference type="KEGG" id="ntg:NSCAC_0087"/>
<evidence type="ECO:0000256" key="1">
    <source>
        <dbReference type="SAM" id="MobiDB-lite"/>
    </source>
</evidence>
<accession>A0A7G1Q7B6</accession>
<gene>
    <name evidence="2" type="ORF">NSCAC_0087</name>
</gene>
<protein>
    <submittedName>
        <fullName evidence="2">Stringent starvation protein B</fullName>
    </submittedName>
</protein>
<dbReference type="GO" id="GO:0005829">
    <property type="term" value="C:cytosol"/>
    <property type="evidence" value="ECO:0007669"/>
    <property type="project" value="TreeGrafter"/>
</dbReference>
<evidence type="ECO:0000313" key="3">
    <source>
        <dbReference type="Proteomes" id="UP000516072"/>
    </source>
</evidence>
<dbReference type="InterPro" id="IPR007481">
    <property type="entry name" value="SspB"/>
</dbReference>
<dbReference type="Proteomes" id="UP000516072">
    <property type="component" value="Chromosome"/>
</dbReference>
<keyword evidence="3" id="KW-1185">Reference proteome</keyword>
<dbReference type="InterPro" id="IPR036760">
    <property type="entry name" value="SspB-like_sf"/>
</dbReference>
<dbReference type="SUPFAM" id="SSF101738">
    <property type="entry name" value="SspB-like"/>
    <property type="match status" value="1"/>
</dbReference>
<dbReference type="PIRSF" id="PIRSF005276">
    <property type="entry name" value="SspB"/>
    <property type="match status" value="1"/>
</dbReference>
<dbReference type="RefSeq" id="WP_197744493.1">
    <property type="nucleotide sequence ID" value="NZ_LR778175.1"/>
</dbReference>
<dbReference type="PANTHER" id="PTHR37486">
    <property type="entry name" value="STRINGENT STARVATION PROTEIN B"/>
    <property type="match status" value="1"/>
</dbReference>
<organism evidence="2 3">
    <name type="scientific">Candidatus Nitrosacidococcus tergens</name>
    <dbReference type="NCBI Taxonomy" id="553981"/>
    <lineage>
        <taxon>Bacteria</taxon>
        <taxon>Pseudomonadati</taxon>
        <taxon>Pseudomonadota</taxon>
        <taxon>Gammaproteobacteria</taxon>
        <taxon>Chromatiales</taxon>
        <taxon>Chromatiaceae</taxon>
        <taxon>Candidatus Nitrosacidococcus</taxon>
    </lineage>
</organism>
<feature type="region of interest" description="Disordered" evidence="1">
    <location>
        <begin position="106"/>
        <end position="137"/>
    </location>
</feature>
<name>A0A7G1Q7B6_9GAMM</name>
<dbReference type="GO" id="GO:0005840">
    <property type="term" value="C:ribosome"/>
    <property type="evidence" value="ECO:0007669"/>
    <property type="project" value="TreeGrafter"/>
</dbReference>
<dbReference type="EMBL" id="LR778175">
    <property type="protein sequence ID" value="CAB1274275.1"/>
    <property type="molecule type" value="Genomic_DNA"/>
</dbReference>
<proteinExistence type="predicted"/>
<dbReference type="GO" id="GO:0045732">
    <property type="term" value="P:positive regulation of protein catabolic process"/>
    <property type="evidence" value="ECO:0007669"/>
    <property type="project" value="TreeGrafter"/>
</dbReference>
<dbReference type="AlphaFoldDB" id="A0A7G1Q7B6"/>
<feature type="compositionally biased region" description="Basic residues" evidence="1">
    <location>
        <begin position="127"/>
        <end position="137"/>
    </location>
</feature>
<dbReference type="Pfam" id="PF04386">
    <property type="entry name" value="SspB"/>
    <property type="match status" value="1"/>
</dbReference>
<sequence length="137" mass="15460">MGNASNPPFVSSSRPYLIRAFYEWITDNQLTPYLVVNATFPDVKVPEQYISDGKIILNIHPYSVKDLSLKNDWISFSGRFSGIVHEVIFPVQATLAIYAKENGQGMTFPQEDLPPPTSPSDKDTKDKSRKPMLRVVK</sequence>
<dbReference type="NCBIfam" id="NF008769">
    <property type="entry name" value="PRK11798.2-5"/>
    <property type="match status" value="1"/>
</dbReference>
<dbReference type="PANTHER" id="PTHR37486:SF1">
    <property type="entry name" value="STRINGENT STARVATION PROTEIN B"/>
    <property type="match status" value="1"/>
</dbReference>